<organism evidence="2 3">
    <name type="scientific">Muribacter muris</name>
    <dbReference type="NCBI Taxonomy" id="67855"/>
    <lineage>
        <taxon>Bacteria</taxon>
        <taxon>Pseudomonadati</taxon>
        <taxon>Pseudomonadota</taxon>
        <taxon>Gammaproteobacteria</taxon>
        <taxon>Pasteurellales</taxon>
        <taxon>Pasteurellaceae</taxon>
        <taxon>Muribacter</taxon>
    </lineage>
</organism>
<dbReference type="RefSeq" id="WP_047976114.1">
    <property type="nucleotide sequence ID" value="NZ_JWIZ01000009.1"/>
</dbReference>
<keyword evidence="3" id="KW-1185">Reference proteome</keyword>
<evidence type="ECO:0000313" key="3">
    <source>
        <dbReference type="Proteomes" id="UP000036270"/>
    </source>
</evidence>
<reference evidence="2 3" key="1">
    <citation type="submission" date="2014-12" db="EMBL/GenBank/DDBJ databases">
        <title>Reclassification of Actinobacillus muris as Muribacter muris.</title>
        <authorList>
            <person name="Christensen H."/>
            <person name="Nicklas W."/>
            <person name="Bisgaard M."/>
        </authorList>
    </citation>
    <scope>NUCLEOTIDE SEQUENCE [LARGE SCALE GENOMIC DNA]</scope>
    <source>
        <strain evidence="2 3">Ackerman80-443D</strain>
    </source>
</reference>
<comment type="caution">
    <text evidence="2">The sequence shown here is derived from an EMBL/GenBank/DDBJ whole genome shotgun (WGS) entry which is preliminary data.</text>
</comment>
<feature type="coiled-coil region" evidence="1">
    <location>
        <begin position="4"/>
        <end position="68"/>
    </location>
</feature>
<protein>
    <submittedName>
        <fullName evidence="2">Uncharacterized protein</fullName>
    </submittedName>
</protein>
<proteinExistence type="predicted"/>
<evidence type="ECO:0000256" key="1">
    <source>
        <dbReference type="SAM" id="Coils"/>
    </source>
</evidence>
<sequence>MIKKQAKEQKIQNLLEELKVLLSEVGWNKKDLAKKVVQSREESLTDTVEETEKEIKKEYQKIIKLFNRLPKNDDKLNFYISFIIRENKHLNFCKLPQLDNFDYDQKVFLNGIAEISKAFLVNNKK</sequence>
<dbReference type="EMBL" id="JWIZ01000009">
    <property type="protein sequence ID" value="KMK52244.1"/>
    <property type="molecule type" value="Genomic_DNA"/>
</dbReference>
<name>A0A0J5P9M6_9PAST</name>
<dbReference type="Proteomes" id="UP000036270">
    <property type="component" value="Unassembled WGS sequence"/>
</dbReference>
<dbReference type="PATRIC" id="fig|67855.3.peg.2495"/>
<keyword evidence="1" id="KW-0175">Coiled coil</keyword>
<gene>
    <name evidence="2" type="ORF">RO21_01930</name>
</gene>
<dbReference type="AlphaFoldDB" id="A0A0J5P9M6"/>
<evidence type="ECO:0000313" key="2">
    <source>
        <dbReference type="EMBL" id="KMK52244.1"/>
    </source>
</evidence>
<accession>A0A0J5P9M6</accession>